<accession>A0A7V7UXA4</accession>
<gene>
    <name evidence="2" type="ORF">F7732_03180</name>
</gene>
<dbReference type="EMBL" id="WBOT01000001">
    <property type="protein sequence ID" value="KAB2335590.1"/>
    <property type="molecule type" value="Genomic_DNA"/>
</dbReference>
<evidence type="ECO:0000256" key="1">
    <source>
        <dbReference type="SAM" id="Phobius"/>
    </source>
</evidence>
<proteinExistence type="predicted"/>
<sequence length="70" mass="7986">MKIDSSLNGYLIGSTIILIYSFIGYLFNIDILKIMTIRKDEFSISIAGVFICIITMVLVVYIVRKFKSTK</sequence>
<keyword evidence="3" id="KW-1185">Reference proteome</keyword>
<keyword evidence="1" id="KW-1133">Transmembrane helix</keyword>
<name>A0A7V7UXA4_9BACI</name>
<comment type="caution">
    <text evidence="2">The sequence shown here is derived from an EMBL/GenBank/DDBJ whole genome shotgun (WGS) entry which is preliminary data.</text>
</comment>
<feature type="transmembrane region" description="Helical" evidence="1">
    <location>
        <begin position="42"/>
        <end position="63"/>
    </location>
</feature>
<dbReference type="Proteomes" id="UP000441354">
    <property type="component" value="Unassembled WGS sequence"/>
</dbReference>
<evidence type="ECO:0000313" key="2">
    <source>
        <dbReference type="EMBL" id="KAB2335590.1"/>
    </source>
</evidence>
<feature type="transmembrane region" description="Helical" evidence="1">
    <location>
        <begin position="7"/>
        <end position="27"/>
    </location>
</feature>
<dbReference type="AlphaFoldDB" id="A0A7V7UXA4"/>
<evidence type="ECO:0000313" key="3">
    <source>
        <dbReference type="Proteomes" id="UP000441354"/>
    </source>
</evidence>
<keyword evidence="1" id="KW-0812">Transmembrane</keyword>
<reference evidence="2 3" key="1">
    <citation type="journal article" date="2014" name="Arch. Microbiol.">
        <title>Bacillus mesophilum sp. nov., strain IITR-54T, a novel 4-chlorobiphenyl dechlorinating bacterium.</title>
        <authorList>
            <person name="Manickam N."/>
            <person name="Singh N.K."/>
            <person name="Bajaj A."/>
            <person name="Kumar R.M."/>
            <person name="Kaur G."/>
            <person name="Kaur N."/>
            <person name="Bala M."/>
            <person name="Kumar A."/>
            <person name="Mayilraj S."/>
        </authorList>
    </citation>
    <scope>NUCLEOTIDE SEQUENCE [LARGE SCALE GENOMIC DNA]</scope>
    <source>
        <strain evidence="2 3">IITR-54</strain>
    </source>
</reference>
<protein>
    <submittedName>
        <fullName evidence="2">Uncharacterized protein</fullName>
    </submittedName>
</protein>
<organism evidence="2 3">
    <name type="scientific">Bacillus mesophilum</name>
    <dbReference type="NCBI Taxonomy" id="1071718"/>
    <lineage>
        <taxon>Bacteria</taxon>
        <taxon>Bacillati</taxon>
        <taxon>Bacillota</taxon>
        <taxon>Bacilli</taxon>
        <taxon>Bacillales</taxon>
        <taxon>Bacillaceae</taxon>
        <taxon>Bacillus</taxon>
    </lineage>
</organism>
<keyword evidence="1" id="KW-0472">Membrane</keyword>